<proteinExistence type="predicted"/>
<dbReference type="AlphaFoldDB" id="A0A4R5BJ75"/>
<dbReference type="InterPro" id="IPR010852">
    <property type="entry name" value="ABATE"/>
</dbReference>
<dbReference type="Pfam" id="PF11706">
    <property type="entry name" value="zf-CGNR"/>
    <property type="match status" value="1"/>
</dbReference>
<dbReference type="PANTHER" id="PTHR35525:SF3">
    <property type="entry name" value="BLL6575 PROTEIN"/>
    <property type="match status" value="1"/>
</dbReference>
<comment type="caution">
    <text evidence="2">The sequence shown here is derived from an EMBL/GenBank/DDBJ whole genome shotgun (WGS) entry which is preliminary data.</text>
</comment>
<gene>
    <name evidence="2" type="ORF">E1202_21630</name>
</gene>
<dbReference type="SUPFAM" id="SSF160904">
    <property type="entry name" value="Jann2411-like"/>
    <property type="match status" value="1"/>
</dbReference>
<protein>
    <submittedName>
        <fullName evidence="2">Zf-CGNR multi-domain protein</fullName>
    </submittedName>
</protein>
<feature type="domain" description="Zinc finger CGNR" evidence="1">
    <location>
        <begin position="154"/>
        <end position="197"/>
    </location>
</feature>
<sequence length="205" mass="22428">MNAGPSRERVTCHRVDRLPRRCITVEPSSHAAVVMAFANTLDIEEGTDALREPADLARWLVDNQLAPRTPTVTEADHDRCLRLRGGVREALGTEDQRAHVLADADVVMRELPLLVALSPGAALQPGPELAGTSRALAALAAAVATVRITGEVDRIKRCPAEDCGWVFWDSTKNRSRRWCSMQVCGNRSKARAFASRRRPAQGRTA</sequence>
<name>A0A4R5BJ75_9PSEU</name>
<keyword evidence="3" id="KW-1185">Reference proteome</keyword>
<dbReference type="InterPro" id="IPR021005">
    <property type="entry name" value="Znf_CGNR"/>
</dbReference>
<dbReference type="PANTHER" id="PTHR35525">
    <property type="entry name" value="BLL6575 PROTEIN"/>
    <property type="match status" value="1"/>
</dbReference>
<dbReference type="Gene3D" id="1.10.3300.10">
    <property type="entry name" value="Jann2411-like domain"/>
    <property type="match status" value="1"/>
</dbReference>
<accession>A0A4R5BJ75</accession>
<evidence type="ECO:0000313" key="2">
    <source>
        <dbReference type="EMBL" id="TDD85176.1"/>
    </source>
</evidence>
<evidence type="ECO:0000313" key="3">
    <source>
        <dbReference type="Proteomes" id="UP000294723"/>
    </source>
</evidence>
<reference evidence="2 3" key="1">
    <citation type="submission" date="2019-03" db="EMBL/GenBank/DDBJ databases">
        <title>Draft genome sequences of novel Actinobacteria.</title>
        <authorList>
            <person name="Sahin N."/>
            <person name="Ay H."/>
            <person name="Saygin H."/>
        </authorList>
    </citation>
    <scope>NUCLEOTIDE SEQUENCE [LARGE SCALE GENOMIC DNA]</scope>
    <source>
        <strain evidence="2 3">5K548</strain>
    </source>
</reference>
<dbReference type="EMBL" id="SMLA01000038">
    <property type="protein sequence ID" value="TDD85176.1"/>
    <property type="molecule type" value="Genomic_DNA"/>
</dbReference>
<dbReference type="InterPro" id="IPR023286">
    <property type="entry name" value="ABATE_dom_sf"/>
</dbReference>
<evidence type="ECO:0000259" key="1">
    <source>
        <dbReference type="Pfam" id="PF11706"/>
    </source>
</evidence>
<dbReference type="Proteomes" id="UP000294723">
    <property type="component" value="Unassembled WGS sequence"/>
</dbReference>
<organism evidence="2 3">
    <name type="scientific">Saccharopolyspora karakumensis</name>
    <dbReference type="NCBI Taxonomy" id="2530386"/>
    <lineage>
        <taxon>Bacteria</taxon>
        <taxon>Bacillati</taxon>
        <taxon>Actinomycetota</taxon>
        <taxon>Actinomycetes</taxon>
        <taxon>Pseudonocardiales</taxon>
        <taxon>Pseudonocardiaceae</taxon>
        <taxon>Saccharopolyspora</taxon>
    </lineage>
</organism>
<dbReference type="Pfam" id="PF07336">
    <property type="entry name" value="ABATE"/>
    <property type="match status" value="1"/>
</dbReference>